<dbReference type="Gene3D" id="3.30.450.40">
    <property type="match status" value="1"/>
</dbReference>
<dbReference type="InterPro" id="IPR029016">
    <property type="entry name" value="GAF-like_dom_sf"/>
</dbReference>
<dbReference type="Pfam" id="PF01590">
    <property type="entry name" value="GAF"/>
    <property type="match status" value="1"/>
</dbReference>
<dbReference type="Proteomes" id="UP001385892">
    <property type="component" value="Unassembled WGS sequence"/>
</dbReference>
<accession>A0ABU8WU56</accession>
<dbReference type="RefSeq" id="WP_340346587.1">
    <property type="nucleotide sequence ID" value="NZ_JBBKZT010000019.1"/>
</dbReference>
<reference evidence="3 4" key="1">
    <citation type="submission" date="2024-03" db="EMBL/GenBank/DDBJ databases">
        <title>Novel species of the genus Variovorax.</title>
        <authorList>
            <person name="Liu Q."/>
            <person name="Xin Y.-H."/>
        </authorList>
    </citation>
    <scope>NUCLEOTIDE SEQUENCE [LARGE SCALE GENOMIC DNA]</scope>
    <source>
        <strain evidence="3 4">KACC 18900</strain>
    </source>
</reference>
<dbReference type="Gene3D" id="1.10.10.60">
    <property type="entry name" value="Homeodomain-like"/>
    <property type="match status" value="1"/>
</dbReference>
<dbReference type="Pfam" id="PF02954">
    <property type="entry name" value="HTH_8"/>
    <property type="match status" value="1"/>
</dbReference>
<dbReference type="EMBL" id="JBBKZT010000019">
    <property type="protein sequence ID" value="MEJ8851072.1"/>
    <property type="molecule type" value="Genomic_DNA"/>
</dbReference>
<sequence length="374" mass="39933">MHSTAPALQPERTAQVAQARREVIDAAATDSSRVAPWISRSWLRCLSAGHRPQQRVSFDAVSVQHARRMSERNRGLVAAAGPVLDRLARAIADTGYFAILTDAHGVVIDTRGLPSNAEPVATNIARVGVDLSERAVGTTAIGAALSELQPVWLHRNEHFFDDTSVFSCAGAPLFGHDGQCVGMLDLSAVNAVERPELKQLAALSARSIENALVLRQPHDLLVRLNWPGWGGHAESEGLLCLDSDGHVTASNAAAREMVNQSAMTAASSSPLHASDLFALPWTLLDDAARRDDGAVIEVPLWSGLRLQARPQAGRDSGAGMRFSAAAAPRTRLRDVESALIRKAVSDARGNVAEAARVLGISRATVYRKLARGGR</sequence>
<evidence type="ECO:0000313" key="3">
    <source>
        <dbReference type="EMBL" id="MEJ8851072.1"/>
    </source>
</evidence>
<feature type="domain" description="DNA binding HTH" evidence="2">
    <location>
        <begin position="332"/>
        <end position="371"/>
    </location>
</feature>
<evidence type="ECO:0000313" key="4">
    <source>
        <dbReference type="Proteomes" id="UP001385892"/>
    </source>
</evidence>
<dbReference type="InterPro" id="IPR003018">
    <property type="entry name" value="GAF"/>
</dbReference>
<dbReference type="InterPro" id="IPR002197">
    <property type="entry name" value="HTH_Fis"/>
</dbReference>
<comment type="caution">
    <text evidence="3">The sequence shown here is derived from an EMBL/GenBank/DDBJ whole genome shotgun (WGS) entry which is preliminary data.</text>
</comment>
<gene>
    <name evidence="3" type="ORF">WKW82_30835</name>
</gene>
<dbReference type="SUPFAM" id="SSF46689">
    <property type="entry name" value="Homeodomain-like"/>
    <property type="match status" value="1"/>
</dbReference>
<evidence type="ECO:0000259" key="2">
    <source>
        <dbReference type="Pfam" id="PF02954"/>
    </source>
</evidence>
<organism evidence="3 4">
    <name type="scientific">Variovorax rhizosphaerae</name>
    <dbReference type="NCBI Taxonomy" id="1836200"/>
    <lineage>
        <taxon>Bacteria</taxon>
        <taxon>Pseudomonadati</taxon>
        <taxon>Pseudomonadota</taxon>
        <taxon>Betaproteobacteria</taxon>
        <taxon>Burkholderiales</taxon>
        <taxon>Comamonadaceae</taxon>
        <taxon>Variovorax</taxon>
    </lineage>
</organism>
<name>A0ABU8WU56_9BURK</name>
<evidence type="ECO:0000259" key="1">
    <source>
        <dbReference type="Pfam" id="PF01590"/>
    </source>
</evidence>
<feature type="domain" description="GAF" evidence="1">
    <location>
        <begin position="89"/>
        <end position="211"/>
    </location>
</feature>
<proteinExistence type="predicted"/>
<keyword evidence="4" id="KW-1185">Reference proteome</keyword>
<dbReference type="SUPFAM" id="SSF55781">
    <property type="entry name" value="GAF domain-like"/>
    <property type="match status" value="1"/>
</dbReference>
<dbReference type="PRINTS" id="PR01590">
    <property type="entry name" value="HTHFIS"/>
</dbReference>
<protein>
    <submittedName>
        <fullName evidence="3">Helix-turn-helix domain-containing protein</fullName>
    </submittedName>
</protein>
<dbReference type="InterPro" id="IPR009057">
    <property type="entry name" value="Homeodomain-like_sf"/>
</dbReference>